<comment type="caution">
    <text evidence="7">The sequence shown here is derived from an EMBL/GenBank/DDBJ whole genome shotgun (WGS) entry which is preliminary data.</text>
</comment>
<accession>A0A562LEE9</accession>
<dbReference type="InterPro" id="IPR047109">
    <property type="entry name" value="CAD-like"/>
</dbReference>
<dbReference type="CDD" id="cd05283">
    <property type="entry name" value="CAD1"/>
    <property type="match status" value="1"/>
</dbReference>
<evidence type="ECO:0000256" key="3">
    <source>
        <dbReference type="ARBA" id="ARBA00022833"/>
    </source>
</evidence>
<dbReference type="FunFam" id="3.40.50.720:FF:000022">
    <property type="entry name" value="Cinnamyl alcohol dehydrogenase"/>
    <property type="match status" value="1"/>
</dbReference>
<evidence type="ECO:0000256" key="5">
    <source>
        <dbReference type="RuleBase" id="RU361277"/>
    </source>
</evidence>
<sequence>MLNTPAYAAAEPGLPLAPYAIQRREPRNGEVLIDILYCGVCHSDIHQARDEWGRGIFPMVPGHEIVGRVAQLGEGVDRFKVGDAVGVGCFVDSCRHCEQCQAGEEQYCREGMTATYNAHERDGRTPTYGGYSTRITVHQDYMLRVPAAIPLDRAAPLLCAGITTYSPLRHFGLKPGDALAVVGLGGLGHMAVKFGAAMGARVTVLSTSENKRADAMALGAHDFVVTRERAALKPLSRSFDFIIDTVSAAHDYNAYLSMLKVDGTMVLVGIPDQPVPVAAGVLVSGRRRLAGSAIGGIRETQEMLDFCAEHGIASDIELIDVAQINEAYERMIRGDVHYRFVIDTASLGAAG</sequence>
<dbReference type="OrthoDB" id="9771084at2"/>
<evidence type="ECO:0000256" key="1">
    <source>
        <dbReference type="ARBA" id="ARBA00001947"/>
    </source>
</evidence>
<dbReference type="GO" id="GO:0008270">
    <property type="term" value="F:zinc ion binding"/>
    <property type="evidence" value="ECO:0007669"/>
    <property type="project" value="InterPro"/>
</dbReference>
<dbReference type="AlphaFoldDB" id="A0A562LEE9"/>
<evidence type="ECO:0000259" key="6">
    <source>
        <dbReference type="SMART" id="SM00829"/>
    </source>
</evidence>
<dbReference type="GO" id="GO:0008106">
    <property type="term" value="F:alcohol dehydrogenase (NADP+) activity"/>
    <property type="evidence" value="ECO:0007669"/>
    <property type="project" value="UniProtKB-ARBA"/>
</dbReference>
<keyword evidence="4" id="KW-0560">Oxidoreductase</keyword>
<dbReference type="InterPro" id="IPR002328">
    <property type="entry name" value="ADH_Zn_CS"/>
</dbReference>
<dbReference type="Pfam" id="PF00107">
    <property type="entry name" value="ADH_zinc_N"/>
    <property type="match status" value="1"/>
</dbReference>
<dbReference type="PROSITE" id="PS00059">
    <property type="entry name" value="ADH_ZINC"/>
    <property type="match status" value="1"/>
</dbReference>
<evidence type="ECO:0000313" key="7">
    <source>
        <dbReference type="EMBL" id="TWI06017.1"/>
    </source>
</evidence>
<keyword evidence="2 5" id="KW-0479">Metal-binding</keyword>
<dbReference type="SUPFAM" id="SSF50129">
    <property type="entry name" value="GroES-like"/>
    <property type="match status" value="1"/>
</dbReference>
<proteinExistence type="inferred from homology"/>
<dbReference type="SUPFAM" id="SSF51735">
    <property type="entry name" value="NAD(P)-binding Rossmann-fold domains"/>
    <property type="match status" value="1"/>
</dbReference>
<dbReference type="EMBL" id="VLKN01000001">
    <property type="protein sequence ID" value="TWI06017.1"/>
    <property type="molecule type" value="Genomic_DNA"/>
</dbReference>
<feature type="domain" description="Enoyl reductase (ER)" evidence="6">
    <location>
        <begin position="13"/>
        <end position="342"/>
    </location>
</feature>
<dbReference type="Gene3D" id="3.40.50.720">
    <property type="entry name" value="NAD(P)-binding Rossmann-like Domain"/>
    <property type="match status" value="1"/>
</dbReference>
<protein>
    <submittedName>
        <fullName evidence="7">Putative zinc-type alcohol dehydrogenase-like protein</fullName>
    </submittedName>
</protein>
<comment type="similarity">
    <text evidence="5">Belongs to the zinc-containing alcohol dehydrogenase family.</text>
</comment>
<reference evidence="7 8" key="1">
    <citation type="journal article" date="2015" name="Stand. Genomic Sci.">
        <title>Genomic Encyclopedia of Bacterial and Archaeal Type Strains, Phase III: the genomes of soil and plant-associated and newly described type strains.</title>
        <authorList>
            <person name="Whitman W.B."/>
            <person name="Woyke T."/>
            <person name="Klenk H.P."/>
            <person name="Zhou Y."/>
            <person name="Lilburn T.G."/>
            <person name="Beck B.J."/>
            <person name="De Vos P."/>
            <person name="Vandamme P."/>
            <person name="Eisen J.A."/>
            <person name="Garrity G."/>
            <person name="Hugenholtz P."/>
            <person name="Kyrpides N.C."/>
        </authorList>
    </citation>
    <scope>NUCLEOTIDE SEQUENCE [LARGE SCALE GENOMIC DNA]</scope>
    <source>
        <strain evidence="7 8">CGMCC 1.10821</strain>
    </source>
</reference>
<dbReference type="PANTHER" id="PTHR42683">
    <property type="entry name" value="ALDEHYDE REDUCTASE"/>
    <property type="match status" value="1"/>
</dbReference>
<evidence type="ECO:0000256" key="4">
    <source>
        <dbReference type="ARBA" id="ARBA00023002"/>
    </source>
</evidence>
<dbReference type="SMART" id="SM00829">
    <property type="entry name" value="PKS_ER"/>
    <property type="match status" value="1"/>
</dbReference>
<comment type="cofactor">
    <cofactor evidence="1 5">
        <name>Zn(2+)</name>
        <dbReference type="ChEBI" id="CHEBI:29105"/>
    </cofactor>
</comment>
<dbReference type="RefSeq" id="WP_144897825.1">
    <property type="nucleotide sequence ID" value="NZ_VLKN01000001.1"/>
</dbReference>
<dbReference type="InterPro" id="IPR013149">
    <property type="entry name" value="ADH-like_C"/>
</dbReference>
<dbReference type="Gene3D" id="3.90.180.10">
    <property type="entry name" value="Medium-chain alcohol dehydrogenases, catalytic domain"/>
    <property type="match status" value="1"/>
</dbReference>
<dbReference type="InterPro" id="IPR013154">
    <property type="entry name" value="ADH-like_N"/>
</dbReference>
<keyword evidence="8" id="KW-1185">Reference proteome</keyword>
<gene>
    <name evidence="7" type="ORF">IP90_00279</name>
</gene>
<dbReference type="InterPro" id="IPR011032">
    <property type="entry name" value="GroES-like_sf"/>
</dbReference>
<dbReference type="Pfam" id="PF08240">
    <property type="entry name" value="ADH_N"/>
    <property type="match status" value="1"/>
</dbReference>
<dbReference type="Proteomes" id="UP000315167">
    <property type="component" value="Unassembled WGS sequence"/>
</dbReference>
<evidence type="ECO:0000313" key="8">
    <source>
        <dbReference type="Proteomes" id="UP000315167"/>
    </source>
</evidence>
<name>A0A562LEE9_9GAMM</name>
<keyword evidence="3 5" id="KW-0862">Zinc</keyword>
<evidence type="ECO:0000256" key="2">
    <source>
        <dbReference type="ARBA" id="ARBA00022723"/>
    </source>
</evidence>
<organism evidence="7 8">
    <name type="scientific">Luteimonas cucumeris</name>
    <dbReference type="NCBI Taxonomy" id="985012"/>
    <lineage>
        <taxon>Bacteria</taxon>
        <taxon>Pseudomonadati</taxon>
        <taxon>Pseudomonadota</taxon>
        <taxon>Gammaproteobacteria</taxon>
        <taxon>Lysobacterales</taxon>
        <taxon>Lysobacteraceae</taxon>
        <taxon>Luteimonas</taxon>
    </lineage>
</organism>
<dbReference type="InterPro" id="IPR020843">
    <property type="entry name" value="ER"/>
</dbReference>
<dbReference type="InterPro" id="IPR036291">
    <property type="entry name" value="NAD(P)-bd_dom_sf"/>
</dbReference>